<feature type="transmembrane region" description="Helical" evidence="1">
    <location>
        <begin position="9"/>
        <end position="29"/>
    </location>
</feature>
<accession>A0ABQ9F3R7</accession>
<protein>
    <recommendedName>
        <fullName evidence="2">Neurotransmitter-gated ion-channel transmembrane domain-containing protein</fullName>
    </recommendedName>
</protein>
<evidence type="ECO:0000259" key="2">
    <source>
        <dbReference type="Pfam" id="PF02932"/>
    </source>
</evidence>
<dbReference type="Proteomes" id="UP001217089">
    <property type="component" value="Unassembled WGS sequence"/>
</dbReference>
<dbReference type="InterPro" id="IPR036719">
    <property type="entry name" value="Neuro-gated_channel_TM_sf"/>
</dbReference>
<dbReference type="Pfam" id="PF02932">
    <property type="entry name" value="Neur_chan_memb"/>
    <property type="match status" value="1"/>
</dbReference>
<evidence type="ECO:0000313" key="3">
    <source>
        <dbReference type="EMBL" id="KAJ8310810.1"/>
    </source>
</evidence>
<keyword evidence="4" id="KW-1185">Reference proteome</keyword>
<dbReference type="InterPro" id="IPR038050">
    <property type="entry name" value="Neuro_actylchol_rec"/>
</dbReference>
<evidence type="ECO:0000313" key="4">
    <source>
        <dbReference type="Proteomes" id="UP001217089"/>
    </source>
</evidence>
<dbReference type="InterPro" id="IPR006029">
    <property type="entry name" value="Neurotrans-gated_channel_TM"/>
</dbReference>
<dbReference type="EMBL" id="JARBDR010000640">
    <property type="protein sequence ID" value="KAJ8310810.1"/>
    <property type="molecule type" value="Genomic_DNA"/>
</dbReference>
<reference evidence="3 4" key="1">
    <citation type="submission" date="2022-12" db="EMBL/GenBank/DDBJ databases">
        <title>Chromosome-level genome of Tegillarca granosa.</title>
        <authorList>
            <person name="Kim J."/>
        </authorList>
    </citation>
    <scope>NUCLEOTIDE SEQUENCE [LARGE SCALE GENOMIC DNA]</scope>
    <source>
        <strain evidence="3">Teg-2019</strain>
        <tissue evidence="3">Adductor muscle</tissue>
    </source>
</reference>
<evidence type="ECO:0000256" key="1">
    <source>
        <dbReference type="SAM" id="Phobius"/>
    </source>
</evidence>
<keyword evidence="1" id="KW-1133">Transmembrane helix</keyword>
<comment type="caution">
    <text evidence="3">The sequence shown here is derived from an EMBL/GenBank/DDBJ whole genome shotgun (WGS) entry which is preliminary data.</text>
</comment>
<keyword evidence="1" id="KW-0812">Transmembrane</keyword>
<sequence length="196" mass="22402">MWMNYGPLIYPYTTCLLLILAITMMFLILENSVSFQHSTIPRLAIFYLVVLIMAAISITLSAFILAMLERGSKGRPLPAWLKKITFGRFGIRRLMCMENMTGDRTYSFLSMKQLEESQDIYSQPQGTEMTSTATTSDIYLGDISKATRIMAGKVITEDTCRRNSEEWVEFARVIDNVLFFVFVFVLVIVFASFGFK</sequence>
<dbReference type="SUPFAM" id="SSF90112">
    <property type="entry name" value="Neurotransmitter-gated ion-channel transmembrane pore"/>
    <property type="match status" value="1"/>
</dbReference>
<keyword evidence="1" id="KW-0472">Membrane</keyword>
<feature type="transmembrane region" description="Helical" evidence="1">
    <location>
        <begin position="44"/>
        <end position="68"/>
    </location>
</feature>
<dbReference type="Gene3D" id="1.20.58.390">
    <property type="entry name" value="Neurotransmitter-gated ion-channel transmembrane domain"/>
    <property type="match status" value="1"/>
</dbReference>
<feature type="domain" description="Neurotransmitter-gated ion-channel transmembrane" evidence="2">
    <location>
        <begin position="14"/>
        <end position="188"/>
    </location>
</feature>
<organism evidence="3 4">
    <name type="scientific">Tegillarca granosa</name>
    <name type="common">Malaysian cockle</name>
    <name type="synonym">Anadara granosa</name>
    <dbReference type="NCBI Taxonomy" id="220873"/>
    <lineage>
        <taxon>Eukaryota</taxon>
        <taxon>Metazoa</taxon>
        <taxon>Spiralia</taxon>
        <taxon>Lophotrochozoa</taxon>
        <taxon>Mollusca</taxon>
        <taxon>Bivalvia</taxon>
        <taxon>Autobranchia</taxon>
        <taxon>Pteriomorphia</taxon>
        <taxon>Arcoida</taxon>
        <taxon>Arcoidea</taxon>
        <taxon>Arcidae</taxon>
        <taxon>Tegillarca</taxon>
    </lineage>
</organism>
<feature type="transmembrane region" description="Helical" evidence="1">
    <location>
        <begin position="177"/>
        <end position="195"/>
    </location>
</feature>
<proteinExistence type="predicted"/>
<gene>
    <name evidence="3" type="ORF">KUTeg_012675</name>
</gene>
<name>A0ABQ9F3R7_TEGGR</name>